<comment type="caution">
    <text evidence="2">The sequence shown here is derived from an EMBL/GenBank/DDBJ whole genome shotgun (WGS) entry which is preliminary data.</text>
</comment>
<evidence type="ECO:0000259" key="1">
    <source>
        <dbReference type="Pfam" id="PF14529"/>
    </source>
</evidence>
<dbReference type="InterPro" id="IPR005135">
    <property type="entry name" value="Endo/exonuclease/phosphatase"/>
</dbReference>
<dbReference type="GO" id="GO:0003824">
    <property type="term" value="F:catalytic activity"/>
    <property type="evidence" value="ECO:0007669"/>
    <property type="project" value="InterPro"/>
</dbReference>
<evidence type="ECO:0000313" key="3">
    <source>
        <dbReference type="Proteomes" id="UP000024635"/>
    </source>
</evidence>
<gene>
    <name evidence="2" type="primary">Acey_s0001.g262</name>
    <name evidence="2" type="ORF">Y032_0001g262</name>
</gene>
<dbReference type="GO" id="GO:0061343">
    <property type="term" value="P:cell adhesion involved in heart morphogenesis"/>
    <property type="evidence" value="ECO:0007669"/>
    <property type="project" value="TreeGrafter"/>
</dbReference>
<dbReference type="GO" id="GO:0031012">
    <property type="term" value="C:extracellular matrix"/>
    <property type="evidence" value="ECO:0007669"/>
    <property type="project" value="TreeGrafter"/>
</dbReference>
<dbReference type="SUPFAM" id="SSF56219">
    <property type="entry name" value="DNase I-like"/>
    <property type="match status" value="1"/>
</dbReference>
<keyword evidence="3" id="KW-1185">Reference proteome</keyword>
<accession>A0A016W2R3</accession>
<sequence>MFKAISDLISCDRQCIVVGDFNIPGVDWSCNNVMSNNRDSILGSLLEMCSMHGLLQHVHLNTHGNNVLDLVFTNKETLVRGVTVGPPVGTSDHATVAFGVELPMINPTYLFLRSYKDADFDAIRMYLSDIDWYGSLDSVQTVDDKYELFLAILSYTIDLFVPLKKVPACRAHLPQYLNSLFQKRLEAWDSAVANGSDDNWETYRRVNETFERKLWKFNNSVEKKVINSRDKSAFYKMLKKRLNVKPQIGILTTNEGRLISTDNAKAEVLADVFTQSFSVETENSCTHSSVMFPSMNDSVWFHGDEIYDLLVKWPARFTLTPDCIPLHFIKN</sequence>
<dbReference type="PANTHER" id="PTHR33395:SF22">
    <property type="entry name" value="REVERSE TRANSCRIPTASE DOMAIN-CONTAINING PROTEIN"/>
    <property type="match status" value="1"/>
</dbReference>
<organism evidence="2 3">
    <name type="scientific">Ancylostoma ceylanicum</name>
    <dbReference type="NCBI Taxonomy" id="53326"/>
    <lineage>
        <taxon>Eukaryota</taxon>
        <taxon>Metazoa</taxon>
        <taxon>Ecdysozoa</taxon>
        <taxon>Nematoda</taxon>
        <taxon>Chromadorea</taxon>
        <taxon>Rhabditida</taxon>
        <taxon>Rhabditina</taxon>
        <taxon>Rhabditomorpha</taxon>
        <taxon>Strongyloidea</taxon>
        <taxon>Ancylostomatidae</taxon>
        <taxon>Ancylostomatinae</taxon>
        <taxon>Ancylostoma</taxon>
    </lineage>
</organism>
<dbReference type="EMBL" id="JARK01001337">
    <property type="protein sequence ID" value="EYC34129.1"/>
    <property type="molecule type" value="Genomic_DNA"/>
</dbReference>
<dbReference type="Pfam" id="PF14529">
    <property type="entry name" value="Exo_endo_phos_2"/>
    <property type="match status" value="1"/>
</dbReference>
<dbReference type="Gene3D" id="3.60.10.10">
    <property type="entry name" value="Endonuclease/exonuclease/phosphatase"/>
    <property type="match status" value="1"/>
</dbReference>
<proteinExistence type="predicted"/>
<dbReference type="AlphaFoldDB" id="A0A016W2R3"/>
<dbReference type="GO" id="GO:0007508">
    <property type="term" value="P:larval heart development"/>
    <property type="evidence" value="ECO:0007669"/>
    <property type="project" value="TreeGrafter"/>
</dbReference>
<evidence type="ECO:0000313" key="2">
    <source>
        <dbReference type="EMBL" id="EYC34129.1"/>
    </source>
</evidence>
<reference evidence="3" key="1">
    <citation type="journal article" date="2015" name="Nat. Genet.">
        <title>The genome and transcriptome of the zoonotic hookworm Ancylostoma ceylanicum identify infection-specific gene families.</title>
        <authorList>
            <person name="Schwarz E.M."/>
            <person name="Hu Y."/>
            <person name="Antoshechkin I."/>
            <person name="Miller M.M."/>
            <person name="Sternberg P.W."/>
            <person name="Aroian R.V."/>
        </authorList>
    </citation>
    <scope>NUCLEOTIDE SEQUENCE</scope>
    <source>
        <strain evidence="3">HY135</strain>
    </source>
</reference>
<dbReference type="PANTHER" id="PTHR33395">
    <property type="entry name" value="TRANSCRIPTASE, PUTATIVE-RELATED-RELATED"/>
    <property type="match status" value="1"/>
</dbReference>
<feature type="domain" description="Endonuclease/exonuclease/phosphatase" evidence="1">
    <location>
        <begin position="4"/>
        <end position="96"/>
    </location>
</feature>
<protein>
    <recommendedName>
        <fullName evidence="1">Endonuclease/exonuclease/phosphatase domain-containing protein</fullName>
    </recommendedName>
</protein>
<name>A0A016W2R3_9BILA</name>
<dbReference type="InterPro" id="IPR036691">
    <property type="entry name" value="Endo/exonu/phosph_ase_sf"/>
</dbReference>
<dbReference type="OrthoDB" id="6152807at2759"/>
<dbReference type="Proteomes" id="UP000024635">
    <property type="component" value="Unassembled WGS sequence"/>
</dbReference>
<dbReference type="STRING" id="53326.A0A016W2R3"/>